<gene>
    <name evidence="2" type="ORF">CVT25_012023</name>
</gene>
<evidence type="ECO:0000313" key="3">
    <source>
        <dbReference type="Proteomes" id="UP000283269"/>
    </source>
</evidence>
<proteinExistence type="predicted"/>
<comment type="caution">
    <text evidence="2">The sequence shown here is derived from an EMBL/GenBank/DDBJ whole genome shotgun (WGS) entry which is preliminary data.</text>
</comment>
<accession>A0A409XV40</accession>
<reference evidence="2 3" key="1">
    <citation type="journal article" date="2018" name="Evol. Lett.">
        <title>Horizontal gene cluster transfer increased hallucinogenic mushroom diversity.</title>
        <authorList>
            <person name="Reynolds H.T."/>
            <person name="Vijayakumar V."/>
            <person name="Gluck-Thaler E."/>
            <person name="Korotkin H.B."/>
            <person name="Matheny P.B."/>
            <person name="Slot J.C."/>
        </authorList>
    </citation>
    <scope>NUCLEOTIDE SEQUENCE [LARGE SCALE GENOMIC DNA]</scope>
    <source>
        <strain evidence="2 3">2631</strain>
    </source>
</reference>
<organism evidence="2 3">
    <name type="scientific">Psilocybe cyanescens</name>
    <dbReference type="NCBI Taxonomy" id="93625"/>
    <lineage>
        <taxon>Eukaryota</taxon>
        <taxon>Fungi</taxon>
        <taxon>Dikarya</taxon>
        <taxon>Basidiomycota</taxon>
        <taxon>Agaricomycotina</taxon>
        <taxon>Agaricomycetes</taxon>
        <taxon>Agaricomycetidae</taxon>
        <taxon>Agaricales</taxon>
        <taxon>Agaricineae</taxon>
        <taxon>Strophariaceae</taxon>
        <taxon>Psilocybe</taxon>
    </lineage>
</organism>
<dbReference type="AlphaFoldDB" id="A0A409XV40"/>
<evidence type="ECO:0000313" key="2">
    <source>
        <dbReference type="EMBL" id="PPQ94554.1"/>
    </source>
</evidence>
<keyword evidence="3" id="KW-1185">Reference proteome</keyword>
<protein>
    <submittedName>
        <fullName evidence="2">Uncharacterized protein</fullName>
    </submittedName>
</protein>
<dbReference type="InParanoid" id="A0A409XV40"/>
<sequence length="90" mass="9481">MSEYRSVGCTRECVDDDDAAHGDVPKQQGWVAFVVCLSANANCKGRGRIAVKSRQAKTRSSLRSGSASSYIGTIKSPPTHPTAAADALLV</sequence>
<feature type="region of interest" description="Disordered" evidence="1">
    <location>
        <begin position="54"/>
        <end position="90"/>
    </location>
</feature>
<dbReference type="Proteomes" id="UP000283269">
    <property type="component" value="Unassembled WGS sequence"/>
</dbReference>
<dbReference type="EMBL" id="NHYD01000308">
    <property type="protein sequence ID" value="PPQ94554.1"/>
    <property type="molecule type" value="Genomic_DNA"/>
</dbReference>
<evidence type="ECO:0000256" key="1">
    <source>
        <dbReference type="SAM" id="MobiDB-lite"/>
    </source>
</evidence>
<name>A0A409XV40_PSICY</name>